<dbReference type="EMBL" id="FRBC01000007">
    <property type="protein sequence ID" value="SHK55452.1"/>
    <property type="molecule type" value="Genomic_DNA"/>
</dbReference>
<accession>A0A1M6TEJ7</accession>
<dbReference type="RefSeq" id="WP_073088746.1">
    <property type="nucleotide sequence ID" value="NZ_FRBC01000007.1"/>
</dbReference>
<evidence type="ECO:0000313" key="2">
    <source>
        <dbReference type="Proteomes" id="UP000184263"/>
    </source>
</evidence>
<proteinExistence type="predicted"/>
<evidence type="ECO:0008006" key="3">
    <source>
        <dbReference type="Google" id="ProtNLM"/>
    </source>
</evidence>
<protein>
    <recommendedName>
        <fullName evidence="3">DUF4276 family protein</fullName>
    </recommendedName>
</protein>
<organism evidence="1 2">
    <name type="scientific">Selenomonas ruminantium</name>
    <dbReference type="NCBI Taxonomy" id="971"/>
    <lineage>
        <taxon>Bacteria</taxon>
        <taxon>Bacillati</taxon>
        <taxon>Bacillota</taxon>
        <taxon>Negativicutes</taxon>
        <taxon>Selenomonadales</taxon>
        <taxon>Selenomonadaceae</taxon>
        <taxon>Selenomonas</taxon>
    </lineage>
</organism>
<dbReference type="AlphaFoldDB" id="A0A1M6TEJ7"/>
<reference evidence="1 2" key="1">
    <citation type="submission" date="2016-11" db="EMBL/GenBank/DDBJ databases">
        <authorList>
            <person name="Jaros S."/>
            <person name="Januszkiewicz K."/>
            <person name="Wedrychowicz H."/>
        </authorList>
    </citation>
    <scope>NUCLEOTIDE SEQUENCE [LARGE SCALE GENOMIC DNA]</scope>
    <source>
        <strain evidence="1 2">HD4</strain>
    </source>
</reference>
<gene>
    <name evidence="1" type="ORF">SAMN05216582_10790</name>
</gene>
<dbReference type="Proteomes" id="UP000184263">
    <property type="component" value="Unassembled WGS sequence"/>
</dbReference>
<name>A0A1M6TEJ7_SELRU</name>
<dbReference type="OrthoDB" id="1998418at2"/>
<sequence>MSKYRIGIIAEGPTDISVIQAIIKNAFPDKVFLFVPISPTPQELSMQKKDESFGWGGVYRVCKNLHDKLQIAEGAGGKFDCIVVHVDADIAYAKYGDIGELNPVIDNLPCGKIKESYDEVCVKLEKILLDWIGEKRDDIAPCIPYICTETWVGCWLFPEQRESVAEDTEEHAIYDLLYKLGIGKAQKNKRIIRKSEGRFRKCPNGYNNAAKLLSDKGWYMLANKYTQVRRFNEKNEGNYNLIFFILKFVVYNKDGNVVMLRLLNKLDD</sequence>
<evidence type="ECO:0000313" key="1">
    <source>
        <dbReference type="EMBL" id="SHK55452.1"/>
    </source>
</evidence>